<evidence type="ECO:0000259" key="6">
    <source>
        <dbReference type="SMART" id="SM01144"/>
    </source>
</evidence>
<evidence type="ECO:0000256" key="1">
    <source>
        <dbReference type="ARBA" id="ARBA00012386"/>
    </source>
</evidence>
<keyword evidence="2" id="KW-0808">Transferase</keyword>
<evidence type="ECO:0000313" key="7">
    <source>
        <dbReference type="EMBL" id="BCN93926.1"/>
    </source>
</evidence>
<accession>A0ABN6CXU6</accession>
<dbReference type="InterPro" id="IPR039262">
    <property type="entry name" value="DTWD2/TAPT"/>
</dbReference>
<dbReference type="RefSeq" id="WP_237261415.1">
    <property type="nucleotide sequence ID" value="NZ_AP024202.1"/>
</dbReference>
<keyword evidence="3" id="KW-0949">S-adenosyl-L-methionine</keyword>
<sequence length="201" mass="22798">MSRVICSQCQRPQKVCICDFIKPIVNGIEIGILQHPSEVKQIKGTAIIAIHALSHCQYWVGESVDALPGLVSWLQDDKPVLLLYPETENQTTVVANLAIDEIKSQYLNHFKVLILDGTWRKTFKMMQINPSLNALPRIALTPKSASGYQIRKQKDEQSLSTIEAIYELLSQLENSTDKYQPLLTAFEKMQQQQLAFRQNAD</sequence>
<protein>
    <recommendedName>
        <fullName evidence="1">tRNA-uridine aminocarboxypropyltransferase</fullName>
        <ecNumber evidence="1">2.5.1.25</ecNumber>
    </recommendedName>
</protein>
<evidence type="ECO:0000256" key="4">
    <source>
        <dbReference type="ARBA" id="ARBA00022694"/>
    </source>
</evidence>
<keyword evidence="8" id="KW-1185">Reference proteome</keyword>
<dbReference type="SMART" id="SM01144">
    <property type="entry name" value="DTW"/>
    <property type="match status" value="1"/>
</dbReference>
<evidence type="ECO:0000256" key="3">
    <source>
        <dbReference type="ARBA" id="ARBA00022691"/>
    </source>
</evidence>
<dbReference type="InterPro" id="IPR005636">
    <property type="entry name" value="DTW"/>
</dbReference>
<comment type="similarity">
    <text evidence="5">Belongs to the TDD superfamily. DTWD2 family.</text>
</comment>
<keyword evidence="4" id="KW-0819">tRNA processing</keyword>
<dbReference type="EMBL" id="AP024202">
    <property type="protein sequence ID" value="BCN93926.1"/>
    <property type="molecule type" value="Genomic_DNA"/>
</dbReference>
<evidence type="ECO:0000256" key="2">
    <source>
        <dbReference type="ARBA" id="ARBA00022679"/>
    </source>
</evidence>
<dbReference type="PANTHER" id="PTHR21392:SF0">
    <property type="entry name" value="TRNA-URIDINE AMINOCARBOXYPROPYLTRANSFERASE 2"/>
    <property type="match status" value="1"/>
</dbReference>
<dbReference type="PANTHER" id="PTHR21392">
    <property type="entry name" value="TRNA-URIDINE AMINOCARBOXYPROPYLTRANSFERASE 2"/>
    <property type="match status" value="1"/>
</dbReference>
<evidence type="ECO:0000256" key="5">
    <source>
        <dbReference type="ARBA" id="ARBA00034489"/>
    </source>
</evidence>
<dbReference type="Proteomes" id="UP001054820">
    <property type="component" value="Chromosome"/>
</dbReference>
<organism evidence="7 8">
    <name type="scientific">Thiomicrorhabdus immobilis</name>
    <dbReference type="NCBI Taxonomy" id="2791037"/>
    <lineage>
        <taxon>Bacteria</taxon>
        <taxon>Pseudomonadati</taxon>
        <taxon>Pseudomonadota</taxon>
        <taxon>Gammaproteobacteria</taxon>
        <taxon>Thiotrichales</taxon>
        <taxon>Piscirickettsiaceae</taxon>
        <taxon>Thiomicrorhabdus</taxon>
    </lineage>
</organism>
<feature type="domain" description="DTW" evidence="6">
    <location>
        <begin position="2"/>
        <end position="198"/>
    </location>
</feature>
<gene>
    <name evidence="7" type="ORF">THMIRHAM_17110</name>
</gene>
<evidence type="ECO:0000313" key="8">
    <source>
        <dbReference type="Proteomes" id="UP001054820"/>
    </source>
</evidence>
<dbReference type="Pfam" id="PF03942">
    <property type="entry name" value="DTW"/>
    <property type="match status" value="1"/>
</dbReference>
<proteinExistence type="inferred from homology"/>
<name>A0ABN6CXU6_9GAMM</name>
<dbReference type="EC" id="2.5.1.25" evidence="1"/>
<reference evidence="7" key="1">
    <citation type="journal article" date="2022" name="Arch. Microbiol.">
        <title>Thiomicrorhabdus immobilis sp. nov., a mesophilic sulfur-oxidizing bacterium isolated from sediment of a brackish lake in northern Japan.</title>
        <authorList>
            <person name="Kojima H."/>
            <person name="Mochizuki J."/>
            <person name="Kanda M."/>
            <person name="Watanabe T."/>
            <person name="Fukui M."/>
        </authorList>
    </citation>
    <scope>NUCLEOTIDE SEQUENCE</scope>
    <source>
        <strain evidence="7">Am19</strain>
    </source>
</reference>